<dbReference type="SMART" id="SM00249">
    <property type="entry name" value="PHD"/>
    <property type="match status" value="1"/>
</dbReference>
<keyword evidence="2 4" id="KW-0863">Zinc-finger</keyword>
<feature type="non-terminal residue" evidence="7">
    <location>
        <position position="51"/>
    </location>
</feature>
<evidence type="ECO:0000313" key="7">
    <source>
        <dbReference type="EMBL" id="EKX54179.1"/>
    </source>
</evidence>
<keyword evidence="9" id="KW-1185">Reference proteome</keyword>
<accession>L1K0U4</accession>
<proteinExistence type="predicted"/>
<dbReference type="STRING" id="905079.L1K0U4"/>
<evidence type="ECO:0000313" key="8">
    <source>
        <dbReference type="EnsemblProtists" id="EKX54179"/>
    </source>
</evidence>
<dbReference type="InterPro" id="IPR001965">
    <property type="entry name" value="Znf_PHD"/>
</dbReference>
<dbReference type="Proteomes" id="UP000011087">
    <property type="component" value="Unassembled WGS sequence"/>
</dbReference>
<dbReference type="PROSITE" id="PS01359">
    <property type="entry name" value="ZF_PHD_1"/>
    <property type="match status" value="1"/>
</dbReference>
<evidence type="ECO:0000256" key="3">
    <source>
        <dbReference type="ARBA" id="ARBA00022833"/>
    </source>
</evidence>
<sequence>EDPVCHVCKRSDMEKDMLLCDDCDRGWHMHCLRPPLKEVPEGNWSCPKCRA</sequence>
<dbReference type="OrthoDB" id="1903104at2759"/>
<dbReference type="EMBL" id="JH992968">
    <property type="protein sequence ID" value="EKX54179.1"/>
    <property type="molecule type" value="Genomic_DNA"/>
</dbReference>
<dbReference type="PaxDb" id="55529-EKX54179"/>
<dbReference type="Gene3D" id="3.30.40.10">
    <property type="entry name" value="Zinc/RING finger domain, C3HC4 (zinc finger)"/>
    <property type="match status" value="1"/>
</dbReference>
<dbReference type="OMA" id="RDEDHAN"/>
<reference evidence="9" key="2">
    <citation type="submission" date="2012-11" db="EMBL/GenBank/DDBJ databases">
        <authorList>
            <person name="Kuo A."/>
            <person name="Curtis B.A."/>
            <person name="Tanifuji G."/>
            <person name="Burki F."/>
            <person name="Gruber A."/>
            <person name="Irimia M."/>
            <person name="Maruyama S."/>
            <person name="Arias M.C."/>
            <person name="Ball S.G."/>
            <person name="Gile G.H."/>
            <person name="Hirakawa Y."/>
            <person name="Hopkins J.F."/>
            <person name="Rensing S.A."/>
            <person name="Schmutz J."/>
            <person name="Symeonidi A."/>
            <person name="Elias M."/>
            <person name="Eveleigh R.J."/>
            <person name="Herman E.K."/>
            <person name="Klute M.J."/>
            <person name="Nakayama T."/>
            <person name="Obornik M."/>
            <person name="Reyes-Prieto A."/>
            <person name="Armbrust E.V."/>
            <person name="Aves S.J."/>
            <person name="Beiko R.G."/>
            <person name="Coutinho P."/>
            <person name="Dacks J.B."/>
            <person name="Durnford D.G."/>
            <person name="Fast N.M."/>
            <person name="Green B.R."/>
            <person name="Grisdale C."/>
            <person name="Hempe F."/>
            <person name="Henrissat B."/>
            <person name="Hoppner M.P."/>
            <person name="Ishida K.-I."/>
            <person name="Kim E."/>
            <person name="Koreny L."/>
            <person name="Kroth P.G."/>
            <person name="Liu Y."/>
            <person name="Malik S.-B."/>
            <person name="Maier U.G."/>
            <person name="McRose D."/>
            <person name="Mock T."/>
            <person name="Neilson J.A."/>
            <person name="Onodera N.T."/>
            <person name="Poole A.M."/>
            <person name="Pritham E.J."/>
            <person name="Richards T.A."/>
            <person name="Rocap G."/>
            <person name="Roy S.W."/>
            <person name="Sarai C."/>
            <person name="Schaack S."/>
            <person name="Shirato S."/>
            <person name="Slamovits C.H."/>
            <person name="Spencer D.F."/>
            <person name="Suzuki S."/>
            <person name="Worden A.Z."/>
            <person name="Zauner S."/>
            <person name="Barry K."/>
            <person name="Bell C."/>
            <person name="Bharti A.K."/>
            <person name="Crow J.A."/>
            <person name="Grimwood J."/>
            <person name="Kramer R."/>
            <person name="Lindquist E."/>
            <person name="Lucas S."/>
            <person name="Salamov A."/>
            <person name="McFadden G.I."/>
            <person name="Lane C.E."/>
            <person name="Keeling P.J."/>
            <person name="Gray M.W."/>
            <person name="Grigoriev I.V."/>
            <person name="Archibald J.M."/>
        </authorList>
    </citation>
    <scope>NUCLEOTIDE SEQUENCE</scope>
    <source>
        <strain evidence="9">CCMP2712</strain>
    </source>
</reference>
<dbReference type="InterPro" id="IPR001841">
    <property type="entry name" value="Znf_RING"/>
</dbReference>
<name>L1K0U4_GUITC</name>
<dbReference type="eggNOG" id="KOG1245">
    <property type="taxonomic scope" value="Eukaryota"/>
</dbReference>
<evidence type="ECO:0008006" key="10">
    <source>
        <dbReference type="Google" id="ProtNLM"/>
    </source>
</evidence>
<dbReference type="Pfam" id="PF00628">
    <property type="entry name" value="PHD"/>
    <property type="match status" value="1"/>
</dbReference>
<feature type="non-terminal residue" evidence="7">
    <location>
        <position position="1"/>
    </location>
</feature>
<dbReference type="PANTHER" id="PTHR12618">
    <property type="entry name" value="PHD AND RING FINGER DOMAIN-CONTAINING PROTEIN 1"/>
    <property type="match status" value="1"/>
</dbReference>
<reference evidence="8" key="3">
    <citation type="submission" date="2015-06" db="UniProtKB">
        <authorList>
            <consortium name="EnsemblProtists"/>
        </authorList>
    </citation>
    <scope>IDENTIFICATION</scope>
</reference>
<dbReference type="InterPro" id="IPR019787">
    <property type="entry name" value="Znf_PHD-finger"/>
</dbReference>
<dbReference type="KEGG" id="gtt:GUITHDRAFT_49340"/>
<keyword evidence="1" id="KW-0479">Metal-binding</keyword>
<reference evidence="7 9" key="1">
    <citation type="journal article" date="2012" name="Nature">
        <title>Algal genomes reveal evolutionary mosaicism and the fate of nucleomorphs.</title>
        <authorList>
            <consortium name="DOE Joint Genome Institute"/>
            <person name="Curtis B.A."/>
            <person name="Tanifuji G."/>
            <person name="Burki F."/>
            <person name="Gruber A."/>
            <person name="Irimia M."/>
            <person name="Maruyama S."/>
            <person name="Arias M.C."/>
            <person name="Ball S.G."/>
            <person name="Gile G.H."/>
            <person name="Hirakawa Y."/>
            <person name="Hopkins J.F."/>
            <person name="Kuo A."/>
            <person name="Rensing S.A."/>
            <person name="Schmutz J."/>
            <person name="Symeonidi A."/>
            <person name="Elias M."/>
            <person name="Eveleigh R.J."/>
            <person name="Herman E.K."/>
            <person name="Klute M.J."/>
            <person name="Nakayama T."/>
            <person name="Obornik M."/>
            <person name="Reyes-Prieto A."/>
            <person name="Armbrust E.V."/>
            <person name="Aves S.J."/>
            <person name="Beiko R.G."/>
            <person name="Coutinho P."/>
            <person name="Dacks J.B."/>
            <person name="Durnford D.G."/>
            <person name="Fast N.M."/>
            <person name="Green B.R."/>
            <person name="Grisdale C.J."/>
            <person name="Hempel F."/>
            <person name="Henrissat B."/>
            <person name="Hoppner M.P."/>
            <person name="Ishida K."/>
            <person name="Kim E."/>
            <person name="Koreny L."/>
            <person name="Kroth P.G."/>
            <person name="Liu Y."/>
            <person name="Malik S.B."/>
            <person name="Maier U.G."/>
            <person name="McRose D."/>
            <person name="Mock T."/>
            <person name="Neilson J.A."/>
            <person name="Onodera N.T."/>
            <person name="Poole A.M."/>
            <person name="Pritham E.J."/>
            <person name="Richards T.A."/>
            <person name="Rocap G."/>
            <person name="Roy S.W."/>
            <person name="Sarai C."/>
            <person name="Schaack S."/>
            <person name="Shirato S."/>
            <person name="Slamovits C.H."/>
            <person name="Spencer D.F."/>
            <person name="Suzuki S."/>
            <person name="Worden A.Z."/>
            <person name="Zauner S."/>
            <person name="Barry K."/>
            <person name="Bell C."/>
            <person name="Bharti A.K."/>
            <person name="Crow J.A."/>
            <person name="Grimwood J."/>
            <person name="Kramer R."/>
            <person name="Lindquist E."/>
            <person name="Lucas S."/>
            <person name="Salamov A."/>
            <person name="McFadden G.I."/>
            <person name="Lane C.E."/>
            <person name="Keeling P.J."/>
            <person name="Gray M.W."/>
            <person name="Grigoriev I.V."/>
            <person name="Archibald J.M."/>
        </authorList>
    </citation>
    <scope>NUCLEOTIDE SEQUENCE</scope>
    <source>
        <strain evidence="7 9">CCMP2712</strain>
    </source>
</reference>
<dbReference type="GO" id="GO:0008270">
    <property type="term" value="F:zinc ion binding"/>
    <property type="evidence" value="ECO:0007669"/>
    <property type="project" value="UniProtKB-KW"/>
</dbReference>
<dbReference type="HOGENOM" id="CLU_206901_1_0_1"/>
<feature type="domain" description="PHD-type" evidence="5">
    <location>
        <begin position="2"/>
        <end position="51"/>
    </location>
</feature>
<organism evidence="7">
    <name type="scientific">Guillardia theta (strain CCMP2712)</name>
    <name type="common">Cryptophyte</name>
    <dbReference type="NCBI Taxonomy" id="905079"/>
    <lineage>
        <taxon>Eukaryota</taxon>
        <taxon>Cryptophyceae</taxon>
        <taxon>Pyrenomonadales</taxon>
        <taxon>Geminigeraceae</taxon>
        <taxon>Guillardia</taxon>
    </lineage>
</organism>
<dbReference type="PROSITE" id="PS50089">
    <property type="entry name" value="ZF_RING_2"/>
    <property type="match status" value="1"/>
</dbReference>
<evidence type="ECO:0000256" key="2">
    <source>
        <dbReference type="ARBA" id="ARBA00022771"/>
    </source>
</evidence>
<protein>
    <recommendedName>
        <fullName evidence="10">PHD-type domain-containing protein</fullName>
    </recommendedName>
</protein>
<feature type="domain" description="RING-type" evidence="6">
    <location>
        <begin position="5"/>
        <end position="50"/>
    </location>
</feature>
<evidence type="ECO:0000259" key="6">
    <source>
        <dbReference type="PROSITE" id="PS50089"/>
    </source>
</evidence>
<dbReference type="InterPro" id="IPR047157">
    <property type="entry name" value="PHRF1/Atg35"/>
</dbReference>
<dbReference type="EnsemblProtists" id="EKX54179">
    <property type="protein sequence ID" value="EKX54179"/>
    <property type="gene ID" value="GUITHDRAFT_49340"/>
</dbReference>
<evidence type="ECO:0000313" key="9">
    <source>
        <dbReference type="Proteomes" id="UP000011087"/>
    </source>
</evidence>
<dbReference type="InterPro" id="IPR019786">
    <property type="entry name" value="Zinc_finger_PHD-type_CS"/>
</dbReference>
<dbReference type="RefSeq" id="XP_005841159.1">
    <property type="nucleotide sequence ID" value="XM_005841102.1"/>
</dbReference>
<dbReference type="PANTHER" id="PTHR12618:SF20">
    <property type="entry name" value="PHD AND RING FINGER DOMAIN-CONTAINING PROTEIN 1"/>
    <property type="match status" value="1"/>
</dbReference>
<dbReference type="PROSITE" id="PS50016">
    <property type="entry name" value="ZF_PHD_2"/>
    <property type="match status" value="1"/>
</dbReference>
<evidence type="ECO:0000256" key="4">
    <source>
        <dbReference type="PROSITE-ProRule" id="PRU00175"/>
    </source>
</evidence>
<gene>
    <name evidence="7" type="ORF">GUITHDRAFT_49340</name>
</gene>
<dbReference type="AlphaFoldDB" id="L1K0U4"/>
<evidence type="ECO:0000256" key="1">
    <source>
        <dbReference type="ARBA" id="ARBA00022723"/>
    </source>
</evidence>
<dbReference type="InterPro" id="IPR011011">
    <property type="entry name" value="Znf_FYVE_PHD"/>
</dbReference>
<keyword evidence="3" id="KW-0862">Zinc</keyword>
<dbReference type="SUPFAM" id="SSF57903">
    <property type="entry name" value="FYVE/PHD zinc finger"/>
    <property type="match status" value="1"/>
</dbReference>
<dbReference type="InterPro" id="IPR013083">
    <property type="entry name" value="Znf_RING/FYVE/PHD"/>
</dbReference>
<dbReference type="GeneID" id="17310622"/>
<evidence type="ECO:0000259" key="5">
    <source>
        <dbReference type="PROSITE" id="PS50016"/>
    </source>
</evidence>